<protein>
    <recommendedName>
        <fullName evidence="2">MoaB/Mog domain-containing protein</fullName>
    </recommendedName>
</protein>
<dbReference type="Proteomes" id="UP001465976">
    <property type="component" value="Unassembled WGS sequence"/>
</dbReference>
<comment type="caution">
    <text evidence="3">The sequence shown here is derived from an EMBL/GenBank/DDBJ whole genome shotgun (WGS) entry which is preliminary data.</text>
</comment>
<gene>
    <name evidence="3" type="ORF">V5O48_011311</name>
</gene>
<organism evidence="3 4">
    <name type="scientific">Marasmius crinis-equi</name>
    <dbReference type="NCBI Taxonomy" id="585013"/>
    <lineage>
        <taxon>Eukaryota</taxon>
        <taxon>Fungi</taxon>
        <taxon>Dikarya</taxon>
        <taxon>Basidiomycota</taxon>
        <taxon>Agaricomycotina</taxon>
        <taxon>Agaricomycetes</taxon>
        <taxon>Agaricomycetidae</taxon>
        <taxon>Agaricales</taxon>
        <taxon>Marasmiineae</taxon>
        <taxon>Marasmiaceae</taxon>
        <taxon>Marasmius</taxon>
    </lineage>
</organism>
<dbReference type="PANTHER" id="PTHR47675">
    <property type="entry name" value="MOLYBDOPTERIN BINDING DOMAIN PROTEIN (AFU_ORTHOLOGUE AFUA_5G11210)"/>
    <property type="match status" value="1"/>
</dbReference>
<evidence type="ECO:0000259" key="2">
    <source>
        <dbReference type="SMART" id="SM00852"/>
    </source>
</evidence>
<dbReference type="InterPro" id="IPR001453">
    <property type="entry name" value="MoaB/Mog_dom"/>
</dbReference>
<evidence type="ECO:0000313" key="4">
    <source>
        <dbReference type="Proteomes" id="UP001465976"/>
    </source>
</evidence>
<dbReference type="InterPro" id="IPR036425">
    <property type="entry name" value="MoaB/Mog-like_dom_sf"/>
</dbReference>
<proteinExistence type="predicted"/>
<feature type="region of interest" description="Disordered" evidence="1">
    <location>
        <begin position="447"/>
        <end position="485"/>
    </location>
</feature>
<accession>A0ABR3F5Y2</accession>
<name>A0ABR3F5Y2_9AGAR</name>
<feature type="domain" description="MoaB/Mog" evidence="2">
    <location>
        <begin position="174"/>
        <end position="356"/>
    </location>
</feature>
<dbReference type="CDD" id="cd00885">
    <property type="entry name" value="cinA"/>
    <property type="match status" value="1"/>
</dbReference>
<keyword evidence="4" id="KW-1185">Reference proteome</keyword>
<dbReference type="SUPFAM" id="SSF53218">
    <property type="entry name" value="Molybdenum cofactor biosynthesis proteins"/>
    <property type="match status" value="1"/>
</dbReference>
<dbReference type="SMART" id="SM00852">
    <property type="entry name" value="MoCF_biosynth"/>
    <property type="match status" value="1"/>
</dbReference>
<dbReference type="Gene3D" id="3.40.980.10">
    <property type="entry name" value="MoaB/Mog-like domain"/>
    <property type="match status" value="1"/>
</dbReference>
<evidence type="ECO:0000313" key="3">
    <source>
        <dbReference type="EMBL" id="KAL0570644.1"/>
    </source>
</evidence>
<reference evidence="3 4" key="1">
    <citation type="submission" date="2024-02" db="EMBL/GenBank/DDBJ databases">
        <title>A draft genome for the cacao thread blight pathogen Marasmius crinis-equi.</title>
        <authorList>
            <person name="Cohen S.P."/>
            <person name="Baruah I.K."/>
            <person name="Amoako-Attah I."/>
            <person name="Bukari Y."/>
            <person name="Meinhardt L.W."/>
            <person name="Bailey B.A."/>
        </authorList>
    </citation>
    <scope>NUCLEOTIDE SEQUENCE [LARGE SCALE GENOMIC DNA]</scope>
    <source>
        <strain evidence="3 4">GH-76</strain>
    </source>
</reference>
<dbReference type="EMBL" id="JBAHYK010000896">
    <property type="protein sequence ID" value="KAL0570644.1"/>
    <property type="molecule type" value="Genomic_DNA"/>
</dbReference>
<evidence type="ECO:0000256" key="1">
    <source>
        <dbReference type="SAM" id="MobiDB-lite"/>
    </source>
</evidence>
<sequence length="485" mass="53269">MPLPGKSSAATAHLFTHPGSRLFSPQWTVPRSREYLTSSSKSSLHTLSRAQNQSPLLTTGPHIPSRNHFVAVMPLPSTSTSDPPIMPGYPGYRNNSSTSRASAAAGAAAAVYGPAANVRRNVAEDTNRNESNTTFTATTSTATTMTKAAAQRGFDVTPIPKTTLGNAKPIKTAACLVIGDEILNGKTMEKNSHYFAKYCFDLGIDLKRVEVIPDDEAEIIAASRRMVEQYDFVITTGGIGPTHDDITYASLAKAFDQNLKHHDETLRRMNEMNKHRSWMATMDSQQREATKRMALFPEHAEVLFIGRDIWVSNDRECVLNAQPVVRLQGKLCVFPGIPALFQKMLDGLTNYLPVPPPCERPLRIQVFTERPESMIAPYLTSLQARVKADGIQVGSYPVLNQGVFVCLIGRDLPSYVNSDGKNPKKGPPRIWLAEVAKEVEREIGGRVVSEEEVAEKKEAAGKFDPAGRPIKQNSPSPHHNLKSKI</sequence>
<dbReference type="PANTHER" id="PTHR47675:SF1">
    <property type="entry name" value="MOLYBDOPTERIN BINDING DOMAIN PROTEIN (AFU_ORTHOLOGUE AFUA_5G11210)"/>
    <property type="match status" value="1"/>
</dbReference>
<dbReference type="Pfam" id="PF00994">
    <property type="entry name" value="MoCF_biosynth"/>
    <property type="match status" value="1"/>
</dbReference>